<organism evidence="3 4">
    <name type="scientific">Paenibacillus qinlingensis</name>
    <dbReference type="NCBI Taxonomy" id="1837343"/>
    <lineage>
        <taxon>Bacteria</taxon>
        <taxon>Bacillati</taxon>
        <taxon>Bacillota</taxon>
        <taxon>Bacilli</taxon>
        <taxon>Bacillales</taxon>
        <taxon>Paenibacillaceae</taxon>
        <taxon>Paenibacillus</taxon>
    </lineage>
</organism>
<dbReference type="Gene3D" id="3.40.50.2000">
    <property type="entry name" value="Glycogen Phosphorylase B"/>
    <property type="match status" value="2"/>
</dbReference>
<sequence>MTNAKVAYVATVYSHLAVFHIPFIQRLKSQGHQVHAYGGRDHCKEDLQQASIECRDITFSRNPLALQNIMALISLTKWFKQEQYDLIHVHTPNASVICRIAAKLAGCKNVIYTAHGFHFFKGASWINWLVYFPVEWLMSFWTDVIITINQEDYERARKFPVRKKAVYIPGVGVDIQTYQNANERVVDDLRDEIGIKKNEFIILCIAEMNHNKNQEQLIYSVYELNKQGVPAICLLVGTGAKEAYLQSLVKRLHLEHSVRFLGFRKDIPAIMKMADTVALLSRREGLPKVLLEASAAGKPMVVTDVRGSRELVSSQINGFVVPVGGDRETIQAFKLLYANKELRMEMGFNSYVQASQYDLKEIMVLLDEVYSTSNKLQATASSSEINGEGMVI</sequence>
<feature type="domain" description="Glycosyl transferase family 1" evidence="1">
    <location>
        <begin position="187"/>
        <end position="350"/>
    </location>
</feature>
<dbReference type="InterPro" id="IPR001296">
    <property type="entry name" value="Glyco_trans_1"/>
</dbReference>
<proteinExistence type="predicted"/>
<dbReference type="SUPFAM" id="SSF53756">
    <property type="entry name" value="UDP-Glycosyltransferase/glycogen phosphorylase"/>
    <property type="match status" value="1"/>
</dbReference>
<accession>A0ABU1P2S4</accession>
<evidence type="ECO:0000313" key="4">
    <source>
        <dbReference type="Proteomes" id="UP001267290"/>
    </source>
</evidence>
<dbReference type="Proteomes" id="UP001267290">
    <property type="component" value="Unassembled WGS sequence"/>
</dbReference>
<comment type="caution">
    <text evidence="3">The sequence shown here is derived from an EMBL/GenBank/DDBJ whole genome shotgun (WGS) entry which is preliminary data.</text>
</comment>
<dbReference type="CDD" id="cd03808">
    <property type="entry name" value="GT4_CapM-like"/>
    <property type="match status" value="1"/>
</dbReference>
<evidence type="ECO:0000313" key="3">
    <source>
        <dbReference type="EMBL" id="MDR6553874.1"/>
    </source>
</evidence>
<name>A0ABU1P2S4_9BACL</name>
<keyword evidence="4" id="KW-1185">Reference proteome</keyword>
<dbReference type="PANTHER" id="PTHR12526:SF630">
    <property type="entry name" value="GLYCOSYLTRANSFERASE"/>
    <property type="match status" value="1"/>
</dbReference>
<dbReference type="Pfam" id="PF13439">
    <property type="entry name" value="Glyco_transf_4"/>
    <property type="match status" value="1"/>
</dbReference>
<gene>
    <name evidence="3" type="ORF">J2736_005084</name>
</gene>
<feature type="domain" description="Glycosyltransferase subfamily 4-like N-terminal" evidence="2">
    <location>
        <begin position="24"/>
        <end position="174"/>
    </location>
</feature>
<dbReference type="InterPro" id="IPR028098">
    <property type="entry name" value="Glyco_trans_4-like_N"/>
</dbReference>
<evidence type="ECO:0000259" key="1">
    <source>
        <dbReference type="Pfam" id="PF00534"/>
    </source>
</evidence>
<protein>
    <submittedName>
        <fullName evidence="3">Glycosyltransferase involved in cell wall biosynthesis</fullName>
    </submittedName>
</protein>
<dbReference type="Pfam" id="PF00534">
    <property type="entry name" value="Glycos_transf_1"/>
    <property type="match status" value="1"/>
</dbReference>
<reference evidence="3 4" key="1">
    <citation type="submission" date="2023-07" db="EMBL/GenBank/DDBJ databases">
        <title>Sorghum-associated microbial communities from plants grown in Nebraska, USA.</title>
        <authorList>
            <person name="Schachtman D."/>
        </authorList>
    </citation>
    <scope>NUCLEOTIDE SEQUENCE [LARGE SCALE GENOMIC DNA]</scope>
    <source>
        <strain evidence="3 4">CC258</strain>
    </source>
</reference>
<dbReference type="RefSeq" id="WP_310501314.1">
    <property type="nucleotide sequence ID" value="NZ_JAVDSB010000012.1"/>
</dbReference>
<dbReference type="PANTHER" id="PTHR12526">
    <property type="entry name" value="GLYCOSYLTRANSFERASE"/>
    <property type="match status" value="1"/>
</dbReference>
<evidence type="ECO:0000259" key="2">
    <source>
        <dbReference type="Pfam" id="PF13439"/>
    </source>
</evidence>
<dbReference type="EMBL" id="JAVDSB010000012">
    <property type="protein sequence ID" value="MDR6553874.1"/>
    <property type="molecule type" value="Genomic_DNA"/>
</dbReference>